<name>A0ABU4YBV2_9HYPH</name>
<evidence type="ECO:0000313" key="4">
    <source>
        <dbReference type="Proteomes" id="UP001287059"/>
    </source>
</evidence>
<dbReference type="EMBL" id="JAVIIW010000092">
    <property type="protein sequence ID" value="MDX8483429.1"/>
    <property type="molecule type" value="Genomic_DNA"/>
</dbReference>
<dbReference type="RefSeq" id="WP_320291514.1">
    <property type="nucleotide sequence ID" value="NZ_JAVIIW010000092.1"/>
</dbReference>
<dbReference type="SUPFAM" id="SSF53850">
    <property type="entry name" value="Periplasmic binding protein-like II"/>
    <property type="match status" value="1"/>
</dbReference>
<dbReference type="InterPro" id="IPR006059">
    <property type="entry name" value="SBP"/>
</dbReference>
<sequence>MRALAVIGLVAGSSVMAKPGVAADQVRIASWGGAFQLAERKAWYEPFSKETGIAVVEDEYSGEAGKIRAMVESKAVTWDVIDGYNVWVNQLCDEGLLEKIDWAKLGLDRSKFLDGEKYDCGVPSVLTSGVIAYDKDKLADGPKTISDLFDTKKFPGKRGLEKIPETNLEWALIADGVPVKDVYKVLSTTEGVDRAFKKLDTIKKDIVWWEAFAVPPQLLADGQVVMTSAANGRIFDANKNSGKHFEIMRDAQIWGVSNIWVIPAGTQRLDEAYKFIGYVASAQVQPMLTKYIPYGPANKDGMALVDPDALPYVSNAPQNLVGALQTDPNFWNDHGVELHQRFTAWLAN</sequence>
<keyword evidence="4" id="KW-1185">Reference proteome</keyword>
<organism evidence="3 4">
    <name type="scientific">Mesorhizobium album</name>
    <dbReference type="NCBI Taxonomy" id="3072314"/>
    <lineage>
        <taxon>Bacteria</taxon>
        <taxon>Pseudomonadati</taxon>
        <taxon>Pseudomonadota</taxon>
        <taxon>Alphaproteobacteria</taxon>
        <taxon>Hyphomicrobiales</taxon>
        <taxon>Phyllobacteriaceae</taxon>
        <taxon>Mesorhizobium</taxon>
    </lineage>
</organism>
<comment type="caution">
    <text evidence="3">The sequence shown here is derived from an EMBL/GenBank/DDBJ whole genome shotgun (WGS) entry which is preliminary data.</text>
</comment>
<keyword evidence="2" id="KW-0574">Periplasm</keyword>
<dbReference type="PANTHER" id="PTHR30222:SF2">
    <property type="entry name" value="ABC TRANSPORTER SUBSTRATE-BINDING PROTEIN"/>
    <property type="match status" value="1"/>
</dbReference>
<dbReference type="Gene3D" id="3.40.190.10">
    <property type="entry name" value="Periplasmic binding protein-like II"/>
    <property type="match status" value="2"/>
</dbReference>
<evidence type="ECO:0000256" key="1">
    <source>
        <dbReference type="ARBA" id="ARBA00022729"/>
    </source>
</evidence>
<dbReference type="CDD" id="cd13589">
    <property type="entry name" value="PBP2_polyamine_RpCGA009"/>
    <property type="match status" value="1"/>
</dbReference>
<gene>
    <name evidence="3" type="ORF">RFN28_34085</name>
</gene>
<keyword evidence="1" id="KW-0732">Signal</keyword>
<reference evidence="3 4" key="1">
    <citation type="submission" date="2023-08" db="EMBL/GenBank/DDBJ databases">
        <title>Implementing the SeqCode for naming new Mesorhizobium species isolated from Vachellia karroo root nodules.</title>
        <authorList>
            <person name="Van Lill M."/>
        </authorList>
    </citation>
    <scope>NUCLEOTIDE SEQUENCE [LARGE SCALE GENOMIC DNA]</scope>
    <source>
        <strain evidence="3 4">VK24D</strain>
    </source>
</reference>
<accession>A0ABU4YBV2</accession>
<dbReference type="Pfam" id="PF13416">
    <property type="entry name" value="SBP_bac_8"/>
    <property type="match status" value="1"/>
</dbReference>
<dbReference type="PANTHER" id="PTHR30222">
    <property type="entry name" value="SPERMIDINE/PUTRESCINE-BINDING PERIPLASMIC PROTEIN"/>
    <property type="match status" value="1"/>
</dbReference>
<dbReference type="Proteomes" id="UP001287059">
    <property type="component" value="Unassembled WGS sequence"/>
</dbReference>
<protein>
    <submittedName>
        <fullName evidence="3">ABC transporter substrate-binding protein</fullName>
    </submittedName>
</protein>
<evidence type="ECO:0000313" key="3">
    <source>
        <dbReference type="EMBL" id="MDX8483429.1"/>
    </source>
</evidence>
<proteinExistence type="predicted"/>
<evidence type="ECO:0000256" key="2">
    <source>
        <dbReference type="ARBA" id="ARBA00022764"/>
    </source>
</evidence>